<organism evidence="1 2">
    <name type="scientific">Willisornis vidua</name>
    <name type="common">Xingu scale-backed antbird</name>
    <dbReference type="NCBI Taxonomy" id="1566151"/>
    <lineage>
        <taxon>Eukaryota</taxon>
        <taxon>Metazoa</taxon>
        <taxon>Chordata</taxon>
        <taxon>Craniata</taxon>
        <taxon>Vertebrata</taxon>
        <taxon>Euteleostomi</taxon>
        <taxon>Archelosauria</taxon>
        <taxon>Archosauria</taxon>
        <taxon>Dinosauria</taxon>
        <taxon>Saurischia</taxon>
        <taxon>Theropoda</taxon>
        <taxon>Coelurosauria</taxon>
        <taxon>Aves</taxon>
        <taxon>Neognathae</taxon>
        <taxon>Neoaves</taxon>
        <taxon>Telluraves</taxon>
        <taxon>Australaves</taxon>
        <taxon>Passeriformes</taxon>
        <taxon>Thamnophilidae</taxon>
        <taxon>Willisornis</taxon>
    </lineage>
</organism>
<evidence type="ECO:0000313" key="2">
    <source>
        <dbReference type="Proteomes" id="UP001145742"/>
    </source>
</evidence>
<gene>
    <name evidence="1" type="ORF">WISP_138312</name>
</gene>
<dbReference type="Proteomes" id="UP001145742">
    <property type="component" value="Unassembled WGS sequence"/>
</dbReference>
<sequence length="140" mass="15346">MGPDGTHPSNLRVLADVITKPLLMIFERSLESGVVPGSFWMKCPAQLDKHILGWVSNWLMGQGQRVIVNGVTSDWGPVISGVPQGFIPGPELFSIFINDLHTGLNGIISKLQARRNWEELLTPSKAGTPCRETLTNQRTG</sequence>
<evidence type="ECO:0000313" key="1">
    <source>
        <dbReference type="EMBL" id="KAJ7405731.1"/>
    </source>
</evidence>
<dbReference type="EMBL" id="WHWB01034693">
    <property type="protein sequence ID" value="KAJ7405731.1"/>
    <property type="molecule type" value="Genomic_DNA"/>
</dbReference>
<reference evidence="1" key="1">
    <citation type="submission" date="2019-10" db="EMBL/GenBank/DDBJ databases">
        <authorList>
            <person name="Soares A.E.R."/>
            <person name="Aleixo A."/>
            <person name="Schneider P."/>
            <person name="Miyaki C.Y."/>
            <person name="Schneider M.P."/>
            <person name="Mello C."/>
            <person name="Vasconcelos A.T.R."/>
        </authorList>
    </citation>
    <scope>NUCLEOTIDE SEQUENCE</scope>
    <source>
        <tissue evidence="1">Muscle</tissue>
    </source>
</reference>
<comment type="caution">
    <text evidence="1">The sequence shown here is derived from an EMBL/GenBank/DDBJ whole genome shotgun (WGS) entry which is preliminary data.</text>
</comment>
<protein>
    <submittedName>
        <fullName evidence="1">Uncharacterized protein</fullName>
    </submittedName>
</protein>
<proteinExistence type="predicted"/>
<keyword evidence="2" id="KW-1185">Reference proteome</keyword>
<dbReference type="PANTHER" id="PTHR33332">
    <property type="entry name" value="REVERSE TRANSCRIPTASE DOMAIN-CONTAINING PROTEIN"/>
    <property type="match status" value="1"/>
</dbReference>
<accession>A0ABQ9CTH5</accession>
<name>A0ABQ9CTH5_9PASS</name>